<dbReference type="EMBL" id="SLUB01000039">
    <property type="protein sequence ID" value="THE10829.1"/>
    <property type="molecule type" value="Genomic_DNA"/>
</dbReference>
<evidence type="ECO:0000313" key="2">
    <source>
        <dbReference type="Proteomes" id="UP000306477"/>
    </source>
</evidence>
<reference evidence="1 2" key="1">
    <citation type="journal article" date="2019" name="Indoor Air">
        <title>Impacts of indoor surface finishes on bacterial viability.</title>
        <authorList>
            <person name="Hu J."/>
            <person name="Maamar S.B."/>
            <person name="Glawe A.J."/>
            <person name="Gottel N."/>
            <person name="Gilbert J.A."/>
            <person name="Hartmann E.M."/>
        </authorList>
    </citation>
    <scope>NUCLEOTIDE SEQUENCE [LARGE SCALE GENOMIC DNA]</scope>
    <source>
        <strain evidence="1 2">AF060A6</strain>
    </source>
</reference>
<comment type="caution">
    <text evidence="1">The sequence shown here is derived from an EMBL/GenBank/DDBJ whole genome shotgun (WGS) entry which is preliminary data.</text>
</comment>
<dbReference type="NCBIfam" id="TIGR04129">
    <property type="entry name" value="CxxH_BA5709"/>
    <property type="match status" value="1"/>
</dbReference>
<dbReference type="Pfam" id="PF14116">
    <property type="entry name" value="YyzF"/>
    <property type="match status" value="1"/>
</dbReference>
<sequence>MIKCCEEHIELALDIVVDEHEVAPIMTKIEDENLSTTCEFCQNKAVYIVGN</sequence>
<accession>A0A4S3PMV1</accession>
<gene>
    <name evidence="1" type="ORF">E1I69_17395</name>
</gene>
<evidence type="ECO:0000313" key="1">
    <source>
        <dbReference type="EMBL" id="THE10829.1"/>
    </source>
</evidence>
<dbReference type="STRING" id="1033734.GCA_000285535_02753"/>
<dbReference type="OrthoDB" id="1652387at2"/>
<proteinExistence type="predicted"/>
<name>A0A4S3PMV1_9BACI</name>
<dbReference type="Proteomes" id="UP000306477">
    <property type="component" value="Unassembled WGS sequence"/>
</dbReference>
<keyword evidence="2" id="KW-1185">Reference proteome</keyword>
<organism evidence="1 2">
    <name type="scientific">Bacillus timonensis</name>
    <dbReference type="NCBI Taxonomy" id="1033734"/>
    <lineage>
        <taxon>Bacteria</taxon>
        <taxon>Bacillati</taxon>
        <taxon>Bacillota</taxon>
        <taxon>Bacilli</taxon>
        <taxon>Bacillales</taxon>
        <taxon>Bacillaceae</taxon>
        <taxon>Bacillus</taxon>
    </lineage>
</organism>
<protein>
    <submittedName>
        <fullName evidence="1">CxxH/CxxC protein</fullName>
    </submittedName>
</protein>
<dbReference type="InterPro" id="IPR025626">
    <property type="entry name" value="YyzF"/>
</dbReference>
<dbReference type="RefSeq" id="WP_136380835.1">
    <property type="nucleotide sequence ID" value="NZ_SLUB01000039.1"/>
</dbReference>
<dbReference type="AlphaFoldDB" id="A0A4S3PMV1"/>